<dbReference type="EMBL" id="JYDH01000070">
    <property type="protein sequence ID" value="KRY34265.1"/>
    <property type="molecule type" value="Genomic_DNA"/>
</dbReference>
<name>A0A0V1BB57_TRISP</name>
<comment type="caution">
    <text evidence="3">The sequence shown here is derived from an EMBL/GenBank/DDBJ whole genome shotgun (WGS) entry which is preliminary data.</text>
</comment>
<feature type="chain" id="PRO_5006875073" evidence="2">
    <location>
        <begin position="22"/>
        <end position="73"/>
    </location>
</feature>
<keyword evidence="1" id="KW-0472">Membrane</keyword>
<dbReference type="InParanoid" id="A0A0V1BB57"/>
<protein>
    <submittedName>
        <fullName evidence="3">Uncharacterized protein</fullName>
    </submittedName>
</protein>
<accession>A0A0V1BB57</accession>
<keyword evidence="1" id="KW-0812">Transmembrane</keyword>
<sequence length="73" mass="8203">MKRFCSTLASTIAFLWIVVDAAPLGLPYEEDGTFLTIEDFRNAMYLTTVIFLVTNDHQSMLVLILMLASWTAA</sequence>
<feature type="transmembrane region" description="Helical" evidence="1">
    <location>
        <begin position="45"/>
        <end position="68"/>
    </location>
</feature>
<reference evidence="3 4" key="1">
    <citation type="submission" date="2015-01" db="EMBL/GenBank/DDBJ databases">
        <title>Evolution of Trichinella species and genotypes.</title>
        <authorList>
            <person name="Korhonen P.K."/>
            <person name="Edoardo P."/>
            <person name="Giuseppe L.R."/>
            <person name="Gasser R.B."/>
        </authorList>
    </citation>
    <scope>NUCLEOTIDE SEQUENCE [LARGE SCALE GENOMIC DNA]</scope>
    <source>
        <strain evidence="3">ISS3</strain>
    </source>
</reference>
<evidence type="ECO:0000256" key="2">
    <source>
        <dbReference type="SAM" id="SignalP"/>
    </source>
</evidence>
<keyword evidence="4" id="KW-1185">Reference proteome</keyword>
<dbReference type="AlphaFoldDB" id="A0A0V1BB57"/>
<evidence type="ECO:0000256" key="1">
    <source>
        <dbReference type="SAM" id="Phobius"/>
    </source>
</evidence>
<organism evidence="3 4">
    <name type="scientific">Trichinella spiralis</name>
    <name type="common">Trichina worm</name>
    <dbReference type="NCBI Taxonomy" id="6334"/>
    <lineage>
        <taxon>Eukaryota</taxon>
        <taxon>Metazoa</taxon>
        <taxon>Ecdysozoa</taxon>
        <taxon>Nematoda</taxon>
        <taxon>Enoplea</taxon>
        <taxon>Dorylaimia</taxon>
        <taxon>Trichinellida</taxon>
        <taxon>Trichinellidae</taxon>
        <taxon>Trichinella</taxon>
    </lineage>
</organism>
<dbReference type="Proteomes" id="UP000054776">
    <property type="component" value="Unassembled WGS sequence"/>
</dbReference>
<gene>
    <name evidence="3" type="ORF">T01_4838</name>
</gene>
<evidence type="ECO:0000313" key="4">
    <source>
        <dbReference type="Proteomes" id="UP000054776"/>
    </source>
</evidence>
<feature type="signal peptide" evidence="2">
    <location>
        <begin position="1"/>
        <end position="21"/>
    </location>
</feature>
<dbReference type="OrthoDB" id="10391868at2759"/>
<keyword evidence="1" id="KW-1133">Transmembrane helix</keyword>
<evidence type="ECO:0000313" key="3">
    <source>
        <dbReference type="EMBL" id="KRY34265.1"/>
    </source>
</evidence>
<keyword evidence="2" id="KW-0732">Signal</keyword>
<proteinExistence type="predicted"/>